<dbReference type="InterPro" id="IPR029480">
    <property type="entry name" value="Transpos_assoc"/>
</dbReference>
<reference evidence="2" key="1">
    <citation type="submission" date="2020-07" db="EMBL/GenBank/DDBJ databases">
        <authorList>
            <person name="Lin J."/>
        </authorList>
    </citation>
    <scope>NUCLEOTIDE SEQUENCE</scope>
</reference>
<dbReference type="Pfam" id="PF13963">
    <property type="entry name" value="Transpos_assoc"/>
    <property type="match status" value="1"/>
</dbReference>
<gene>
    <name evidence="2" type="ORF">CB5_LOCUS16223</name>
</gene>
<dbReference type="EMBL" id="LR862150">
    <property type="protein sequence ID" value="CAD1833012.1"/>
    <property type="molecule type" value="Genomic_DNA"/>
</dbReference>
<name>A0A6V7PQ80_ANACO</name>
<evidence type="ECO:0000259" key="1">
    <source>
        <dbReference type="Pfam" id="PF13963"/>
    </source>
</evidence>
<proteinExistence type="predicted"/>
<evidence type="ECO:0000313" key="2">
    <source>
        <dbReference type="EMBL" id="CAD1833012.1"/>
    </source>
</evidence>
<feature type="domain" description="Transposase-associated" evidence="1">
    <location>
        <begin position="79"/>
        <end position="143"/>
    </location>
</feature>
<accession>A0A6V7PQ80</accession>
<protein>
    <recommendedName>
        <fullName evidence="1">Transposase-associated domain-containing protein</fullName>
    </recommendedName>
</protein>
<dbReference type="AlphaFoldDB" id="A0A6V7PQ80"/>
<organism evidence="2">
    <name type="scientific">Ananas comosus var. bracteatus</name>
    <name type="common">red pineapple</name>
    <dbReference type="NCBI Taxonomy" id="296719"/>
    <lineage>
        <taxon>Eukaryota</taxon>
        <taxon>Viridiplantae</taxon>
        <taxon>Streptophyta</taxon>
        <taxon>Embryophyta</taxon>
        <taxon>Tracheophyta</taxon>
        <taxon>Spermatophyta</taxon>
        <taxon>Magnoliopsida</taxon>
        <taxon>Liliopsida</taxon>
        <taxon>Poales</taxon>
        <taxon>Bromeliaceae</taxon>
        <taxon>Bromelioideae</taxon>
        <taxon>Ananas</taxon>
    </lineage>
</organism>
<sequence>MRSPVIAAGEISGDHHAESEGTGAAAELQRWVRAATDAGAPDPHPASVSSPLLPPHITSAAAASASARLRSLRFLVYWSRLSLEYKEGVSKFLDFAFGMTSGDTIPCPCKKCNNVLFKQRNEVETDLMVNGVVTGYTRWLLHGKEIETIESSDCDSDGESVHDILEAHFGAHNVERWETRDLGASDSEEPNEGATKFFKLLKDGNEQLYPGCSRFSKLSSVIKLFHIKCLSHMTNKRFCHAPGPAEALPVACPDPPYVYTYKASTQKRK</sequence>